<feature type="region of interest" description="Disordered" evidence="1">
    <location>
        <begin position="555"/>
        <end position="626"/>
    </location>
</feature>
<evidence type="ECO:0000313" key="3">
    <source>
        <dbReference type="Proteomes" id="UP000016801"/>
    </source>
</evidence>
<feature type="compositionally biased region" description="Polar residues" evidence="1">
    <location>
        <begin position="605"/>
        <end position="617"/>
    </location>
</feature>
<accession>M1WDN3</accession>
<feature type="compositionally biased region" description="Acidic residues" evidence="1">
    <location>
        <begin position="691"/>
        <end position="701"/>
    </location>
</feature>
<dbReference type="HOGENOM" id="CLU_020488_0_0_1"/>
<dbReference type="EMBL" id="CAGA01000158">
    <property type="protein sequence ID" value="CCE34910.1"/>
    <property type="molecule type" value="Genomic_DNA"/>
</dbReference>
<dbReference type="OrthoDB" id="5152434at2759"/>
<feature type="compositionally biased region" description="Polar residues" evidence="1">
    <location>
        <begin position="655"/>
        <end position="667"/>
    </location>
</feature>
<dbReference type="Proteomes" id="UP000016801">
    <property type="component" value="Unassembled WGS sequence"/>
</dbReference>
<comment type="caution">
    <text evidence="2">The sequence shown here is derived from an EMBL/GenBank/DDBJ whole genome shotgun (WGS) entry which is preliminary data.</text>
</comment>
<evidence type="ECO:0000313" key="2">
    <source>
        <dbReference type="EMBL" id="CCE34910.1"/>
    </source>
</evidence>
<dbReference type="eggNOG" id="ENOG502SW3I">
    <property type="taxonomic scope" value="Eukaryota"/>
</dbReference>
<sequence>MAKRPAPGLKNAKSIITARMPIKLLTTNWSLGSNRPLDPRHVQNLKKSFVELGGPKRDLEAHYLKVLCTGAEVKRMTKKLDLPDVTKQAEGMPDFTIWPVVNGREPLELLAGQHRIRALEEWVKDAKLGEEELWWPCKFYDRDSISLEQNLKLRVNSKEVTKPDSHGDIWLHLVTVVSQKPEKFKGKRVEVMRDMTDTLDLSCTGGVPMNRLLALWGNDNWRTMITAWCKTTVGRTTFKIRPWSLMMACRIDEFWFSTFRQVLETLASLPGDAASYVKSEDWKPMSDFLGHGRSEQETREFFYPSKGSQKVDQSCRRRPNLLLNLDRESYWQVYEHVVQSRQLSFPDVHRILGLSEQDGKILSGVINHVVDWLMSSHRSKQPPQRDNNKPGLRVDMVTVLQHVDRQTLQQAKGRLITSIGEARGQSLAETTSIVMQQELLEFVCGRLEAFRRVPAKDQLIQRLDTDNAGLYQTRFQQAEWAGVLDIVRSYMGPEFRLEWPRLQEESRPGDVSHFVDMAIHHWKALANLADDETRASKISSASFRDDLSTWLGEWFGAGEESSPSGPTTGEANADAESTTPTSAVSTRRDAGGEEDDYDPVRASDSPMTQREPLSSQHLYIPPSGQMPKTVLENRIAGTDAGGEEDDYDPDRASDSPMTQREPLSSQHLYIPPSGQMPKTVLENRIAGTDAGGEDDDFDQGTEYDFPMTQQEPPSSPSVLKDRTAGTEASGEDDDFDLGTKYDFAMAKAKNKTALSIPSTAKEKTALSVLTQKAAPAKRRQAQPPSPQFSSGQDQKMSRKSAGDTNLTVAQRMSASDASSQPQKAPPAWSLGVMAVQK</sequence>
<evidence type="ECO:0000256" key="1">
    <source>
        <dbReference type="SAM" id="MobiDB-lite"/>
    </source>
</evidence>
<dbReference type="VEuPathDB" id="FungiDB:CPUR_08849"/>
<dbReference type="AlphaFoldDB" id="M1WDN3"/>
<name>M1WDN3_CLAP2</name>
<keyword evidence="3" id="KW-1185">Reference proteome</keyword>
<feature type="compositionally biased region" description="Polar residues" evidence="1">
    <location>
        <begin position="802"/>
        <end position="822"/>
    </location>
</feature>
<feature type="region of interest" description="Disordered" evidence="1">
    <location>
        <begin position="752"/>
        <end position="837"/>
    </location>
</feature>
<reference evidence="2 3" key="1">
    <citation type="journal article" date="2013" name="PLoS Genet.">
        <title>Plant-symbiotic fungi as chemical engineers: Multi-genome analysis of the Clavicipitaceae reveals dynamics of alkaloid loci.</title>
        <authorList>
            <person name="Schardl C.L."/>
            <person name="Young C.A."/>
            <person name="Hesse U."/>
            <person name="Amyotte S.G."/>
            <person name="Andreeva K."/>
            <person name="Calie P.J."/>
            <person name="Fleetwood D.J."/>
            <person name="Haws D.C."/>
            <person name="Moore N."/>
            <person name="Oeser B."/>
            <person name="Panaccione D.G."/>
            <person name="Schweri K.K."/>
            <person name="Voisey C.R."/>
            <person name="Farman M.L."/>
            <person name="Jaromczyk J.W."/>
            <person name="Roe B.A."/>
            <person name="O'Sullivan D.M."/>
            <person name="Scott B."/>
            <person name="Tudzynski P."/>
            <person name="An Z."/>
            <person name="Arnaoudova E.G."/>
            <person name="Bullock C.T."/>
            <person name="Charlton N.D."/>
            <person name="Chen L."/>
            <person name="Cox M."/>
            <person name="Dinkins R.D."/>
            <person name="Florea S."/>
            <person name="Glenn A.E."/>
            <person name="Gordon A."/>
            <person name="Gueldener U."/>
            <person name="Harris D.R."/>
            <person name="Hollin W."/>
            <person name="Jaromczyk J."/>
            <person name="Johnson R.D."/>
            <person name="Khan A.K."/>
            <person name="Leistner E."/>
            <person name="Leuchtmann A."/>
            <person name="Li C."/>
            <person name="Liu J."/>
            <person name="Liu J."/>
            <person name="Liu M."/>
            <person name="Mace W."/>
            <person name="Machado C."/>
            <person name="Nagabhyru P."/>
            <person name="Pan J."/>
            <person name="Schmid J."/>
            <person name="Sugawara K."/>
            <person name="Steiner U."/>
            <person name="Takach J.E."/>
            <person name="Tanaka E."/>
            <person name="Webb J.S."/>
            <person name="Wilson E.V."/>
            <person name="Wiseman J.L."/>
            <person name="Yoshida R."/>
            <person name="Zeng Z."/>
        </authorList>
    </citation>
    <scope>NUCLEOTIDE SEQUENCE [LARGE SCALE GENOMIC DNA]</scope>
    <source>
        <strain evidence="2 3">20.1</strain>
    </source>
</reference>
<proteinExistence type="predicted"/>
<feature type="compositionally biased region" description="Polar residues" evidence="1">
    <location>
        <begin position="561"/>
        <end position="585"/>
    </location>
</feature>
<organism evidence="2 3">
    <name type="scientific">Claviceps purpurea (strain 20.1)</name>
    <name type="common">Ergot fungus</name>
    <name type="synonym">Sphacelia segetum</name>
    <dbReference type="NCBI Taxonomy" id="1111077"/>
    <lineage>
        <taxon>Eukaryota</taxon>
        <taxon>Fungi</taxon>
        <taxon>Dikarya</taxon>
        <taxon>Ascomycota</taxon>
        <taxon>Pezizomycotina</taxon>
        <taxon>Sordariomycetes</taxon>
        <taxon>Hypocreomycetidae</taxon>
        <taxon>Hypocreales</taxon>
        <taxon>Clavicipitaceae</taxon>
        <taxon>Claviceps</taxon>
    </lineage>
</organism>
<feature type="region of interest" description="Disordered" evidence="1">
    <location>
        <begin position="638"/>
        <end position="737"/>
    </location>
</feature>
<protein>
    <submittedName>
        <fullName evidence="2">Uncharacterized protein</fullName>
    </submittedName>
</protein>
<gene>
    <name evidence="2" type="ORF">CPUR_08849</name>
</gene>